<evidence type="ECO:0000256" key="6">
    <source>
        <dbReference type="PIRSR" id="PIRSR000337-1"/>
    </source>
</evidence>
<dbReference type="EMBL" id="VFOU01000001">
    <property type="protein sequence ID" value="TQL74133.1"/>
    <property type="molecule type" value="Genomic_DNA"/>
</dbReference>
<evidence type="ECO:0000256" key="5">
    <source>
        <dbReference type="ARBA" id="ARBA00033748"/>
    </source>
</evidence>
<feature type="binding site" evidence="6">
    <location>
        <position position="145"/>
    </location>
    <ligand>
        <name>FMN</name>
        <dbReference type="ChEBI" id="CHEBI:58210"/>
    </ligand>
</feature>
<dbReference type="GO" id="GO:0004497">
    <property type="term" value="F:monooxygenase activity"/>
    <property type="evidence" value="ECO:0007669"/>
    <property type="project" value="UniProtKB-KW"/>
</dbReference>
<dbReference type="InterPro" id="IPR011251">
    <property type="entry name" value="Luciferase-like_dom"/>
</dbReference>
<dbReference type="NCBIfam" id="TIGR03860">
    <property type="entry name" value="FMN_nitrolo"/>
    <property type="match status" value="1"/>
</dbReference>
<keyword evidence="3" id="KW-0560">Oxidoreductase</keyword>
<evidence type="ECO:0000256" key="3">
    <source>
        <dbReference type="ARBA" id="ARBA00023002"/>
    </source>
</evidence>
<dbReference type="Pfam" id="PF00296">
    <property type="entry name" value="Bac_luciferase"/>
    <property type="match status" value="1"/>
</dbReference>
<keyword evidence="1 6" id="KW-0285">Flavoprotein</keyword>
<reference evidence="8 9" key="1">
    <citation type="submission" date="2019-06" db="EMBL/GenBank/DDBJ databases">
        <title>Sequencing the genomes of 1000 actinobacteria strains.</title>
        <authorList>
            <person name="Klenk H.-P."/>
        </authorList>
    </citation>
    <scope>NUCLEOTIDE SEQUENCE [LARGE SCALE GENOMIC DNA]</scope>
    <source>
        <strain evidence="8 9">DSM 24083</strain>
    </source>
</reference>
<dbReference type="CDD" id="cd01095">
    <property type="entry name" value="Nitrilotriacetate_monoxgenase"/>
    <property type="match status" value="1"/>
</dbReference>
<evidence type="ECO:0000256" key="4">
    <source>
        <dbReference type="ARBA" id="ARBA00023033"/>
    </source>
</evidence>
<keyword evidence="2 6" id="KW-0288">FMN</keyword>
<evidence type="ECO:0000259" key="7">
    <source>
        <dbReference type="Pfam" id="PF00296"/>
    </source>
</evidence>
<accession>A0A543ANI0</accession>
<dbReference type="InterPro" id="IPR016215">
    <property type="entry name" value="NTA_MOA"/>
</dbReference>
<evidence type="ECO:0000256" key="2">
    <source>
        <dbReference type="ARBA" id="ARBA00022643"/>
    </source>
</evidence>
<dbReference type="InterPro" id="IPR051260">
    <property type="entry name" value="Diverse_substr_monoxygenases"/>
</dbReference>
<dbReference type="Gene3D" id="3.20.20.30">
    <property type="entry name" value="Luciferase-like domain"/>
    <property type="match status" value="1"/>
</dbReference>
<dbReference type="PIRSF" id="PIRSF000337">
    <property type="entry name" value="NTA_MOA"/>
    <property type="match status" value="1"/>
</dbReference>
<sequence length="431" mass="46780">MRELHFNLFLHGCGHHQAAWRHPASAVEQLTDITYYERLAQTAEAGLFDAVFFADGQSVGAPSAGPLWSLEPLTTLAAMARNTTRIGLISTVSTTFHSPFHVARMLASLDHISHGRIGWNVVTSMFDAEAQNHSMDGMPPSDKRYAQAAEFIDVVTALWDSWADDAVLADRNGLFADPTKLYPVDHVGEHFQVAGPLNISRGPQGRPVLFQAGASKAGRNLAARYAEGIYAVAYDQTQGQEYYADLKTRIAGQGRNPATVAIMPGLVTYLGSTEAEARAQQAEIDQLLPATQSLAQLSTFLGQDCSDWDLDMPVPDLPPPAEFAGPQGRYATILRIIETERPTVRQLLGRLAAGGGHCTMVGTPEQVADAIECWFSTGAADGFNLMPPLLPGAIEEFIDRVVPILQRRGLYRTAYTASTLRGHLGLERPSV</sequence>
<keyword evidence="9" id="KW-1185">Reference proteome</keyword>
<dbReference type="AlphaFoldDB" id="A0A543ANI0"/>
<evidence type="ECO:0000313" key="8">
    <source>
        <dbReference type="EMBL" id="TQL74133.1"/>
    </source>
</evidence>
<feature type="domain" description="Luciferase-like" evidence="7">
    <location>
        <begin position="16"/>
        <end position="379"/>
    </location>
</feature>
<dbReference type="Proteomes" id="UP000319746">
    <property type="component" value="Unassembled WGS sequence"/>
</dbReference>
<comment type="similarity">
    <text evidence="5">Belongs to the NtaA/SnaA/DszA monooxygenase family.</text>
</comment>
<protein>
    <submittedName>
        <fullName evidence="8">FMN-dependent oxidoreductase (Nitrilotriacetate monooxygenase family)</fullName>
    </submittedName>
</protein>
<feature type="binding site" evidence="6">
    <location>
        <position position="91"/>
    </location>
    <ligand>
        <name>FMN</name>
        <dbReference type="ChEBI" id="CHEBI:58210"/>
    </ligand>
</feature>
<comment type="caution">
    <text evidence="8">The sequence shown here is derived from an EMBL/GenBank/DDBJ whole genome shotgun (WGS) entry which is preliminary data.</text>
</comment>
<feature type="binding site" evidence="6">
    <location>
        <position position="55"/>
    </location>
    <ligand>
        <name>FMN</name>
        <dbReference type="ChEBI" id="CHEBI:58210"/>
    </ligand>
</feature>
<dbReference type="SUPFAM" id="SSF51679">
    <property type="entry name" value="Bacterial luciferase-like"/>
    <property type="match status" value="1"/>
</dbReference>
<dbReference type="PANTHER" id="PTHR30011">
    <property type="entry name" value="ALKANESULFONATE MONOOXYGENASE-RELATED"/>
    <property type="match status" value="1"/>
</dbReference>
<evidence type="ECO:0000256" key="1">
    <source>
        <dbReference type="ARBA" id="ARBA00022630"/>
    </source>
</evidence>
<feature type="binding site" evidence="6">
    <location>
        <position position="215"/>
    </location>
    <ligand>
        <name>FMN</name>
        <dbReference type="ChEBI" id="CHEBI:58210"/>
    </ligand>
</feature>
<gene>
    <name evidence="8" type="ORF">FB556_0586</name>
</gene>
<proteinExistence type="inferred from homology"/>
<dbReference type="PANTHER" id="PTHR30011:SF16">
    <property type="entry name" value="C2H2 FINGER DOMAIN TRANSCRIPTION FACTOR (EUROFUNG)-RELATED"/>
    <property type="match status" value="1"/>
</dbReference>
<keyword evidence="4 8" id="KW-0503">Monooxygenase</keyword>
<evidence type="ECO:0000313" key="9">
    <source>
        <dbReference type="Proteomes" id="UP000319746"/>
    </source>
</evidence>
<dbReference type="InterPro" id="IPR036661">
    <property type="entry name" value="Luciferase-like_sf"/>
</dbReference>
<name>A0A543ANI0_9MICC</name>
<dbReference type="GO" id="GO:0016705">
    <property type="term" value="F:oxidoreductase activity, acting on paired donors, with incorporation or reduction of molecular oxygen"/>
    <property type="evidence" value="ECO:0007669"/>
    <property type="project" value="InterPro"/>
</dbReference>
<organism evidence="8 9">
    <name type="scientific">Enteractinococcus coprophilus</name>
    <dbReference type="NCBI Taxonomy" id="1027633"/>
    <lineage>
        <taxon>Bacteria</taxon>
        <taxon>Bacillati</taxon>
        <taxon>Actinomycetota</taxon>
        <taxon>Actinomycetes</taxon>
        <taxon>Micrococcales</taxon>
        <taxon>Micrococcaceae</taxon>
    </lineage>
</organism>